<feature type="region of interest" description="Disordered" evidence="1">
    <location>
        <begin position="1"/>
        <end position="29"/>
    </location>
</feature>
<evidence type="ECO:0000256" key="1">
    <source>
        <dbReference type="SAM" id="MobiDB-lite"/>
    </source>
</evidence>
<organism evidence="2 3">
    <name type="scientific">Carpinus fangiana</name>
    <dbReference type="NCBI Taxonomy" id="176857"/>
    <lineage>
        <taxon>Eukaryota</taxon>
        <taxon>Viridiplantae</taxon>
        <taxon>Streptophyta</taxon>
        <taxon>Embryophyta</taxon>
        <taxon>Tracheophyta</taxon>
        <taxon>Spermatophyta</taxon>
        <taxon>Magnoliopsida</taxon>
        <taxon>eudicotyledons</taxon>
        <taxon>Gunneridae</taxon>
        <taxon>Pentapetalae</taxon>
        <taxon>rosids</taxon>
        <taxon>fabids</taxon>
        <taxon>Fagales</taxon>
        <taxon>Betulaceae</taxon>
        <taxon>Carpinus</taxon>
    </lineage>
</organism>
<keyword evidence="3" id="KW-1185">Reference proteome</keyword>
<dbReference type="Proteomes" id="UP000327013">
    <property type="component" value="Chromosome 6"/>
</dbReference>
<reference evidence="2 3" key="1">
    <citation type="submission" date="2019-06" db="EMBL/GenBank/DDBJ databases">
        <title>A chromosomal-level reference genome of Carpinus fangiana (Coryloideae, Betulaceae).</title>
        <authorList>
            <person name="Yang X."/>
            <person name="Wang Z."/>
            <person name="Zhang L."/>
            <person name="Hao G."/>
            <person name="Liu J."/>
            <person name="Yang Y."/>
        </authorList>
    </citation>
    <scope>NUCLEOTIDE SEQUENCE [LARGE SCALE GENOMIC DNA]</scope>
    <source>
        <strain evidence="2">Cfa_2016G</strain>
        <tissue evidence="2">Leaf</tissue>
    </source>
</reference>
<name>A0A5N6RET6_9ROSI</name>
<sequence length="103" mass="11117">MMGSHTAKPHLIHVGQPPRQTRVSLSPDQRNRSPAICFGCLISATWFPSSFLEIRHALNLAEAAVKAGDEQTRDSSCPHPAAKLTDWLVATAVGLGSWANLIC</sequence>
<protein>
    <submittedName>
        <fullName evidence="2">Uncharacterized protein</fullName>
    </submittedName>
</protein>
<dbReference type="AlphaFoldDB" id="A0A5N6RET6"/>
<dbReference type="EMBL" id="CM017326">
    <property type="protein sequence ID" value="KAE8077545.1"/>
    <property type="molecule type" value="Genomic_DNA"/>
</dbReference>
<accession>A0A5N6RET6</accession>
<gene>
    <name evidence="2" type="ORF">FH972_016102</name>
</gene>
<proteinExistence type="predicted"/>
<feature type="compositionally biased region" description="Polar residues" evidence="1">
    <location>
        <begin position="18"/>
        <end position="28"/>
    </location>
</feature>
<evidence type="ECO:0000313" key="3">
    <source>
        <dbReference type="Proteomes" id="UP000327013"/>
    </source>
</evidence>
<evidence type="ECO:0000313" key="2">
    <source>
        <dbReference type="EMBL" id="KAE8077545.1"/>
    </source>
</evidence>